<keyword evidence="4" id="KW-0131">Cell cycle</keyword>
<evidence type="ECO:0000313" key="6">
    <source>
        <dbReference type="WBParaSite" id="TREG1_69040.1"/>
    </source>
</evidence>
<accession>A0AA85K413</accession>
<reference evidence="5" key="1">
    <citation type="submission" date="2022-06" db="EMBL/GenBank/DDBJ databases">
        <authorList>
            <person name="Berger JAMES D."/>
            <person name="Berger JAMES D."/>
        </authorList>
    </citation>
    <scope>NUCLEOTIDE SEQUENCE [LARGE SCALE GENOMIC DNA]</scope>
</reference>
<keyword evidence="4" id="KW-0963">Cytoplasm</keyword>
<dbReference type="Pfam" id="PF04667">
    <property type="entry name" value="Endosulfine"/>
    <property type="match status" value="1"/>
</dbReference>
<dbReference type="AlphaFoldDB" id="A0AA85K413"/>
<comment type="subcellular location">
    <subcellularLocation>
        <location evidence="4">Cytoplasm</location>
    </subcellularLocation>
</comment>
<dbReference type="WBParaSite" id="TREG1_69040.1">
    <property type="protein sequence ID" value="TREG1_69040.1"/>
    <property type="gene ID" value="TREG1_69040"/>
</dbReference>
<organism evidence="5 6">
    <name type="scientific">Trichobilharzia regenti</name>
    <name type="common">Nasal bird schistosome</name>
    <dbReference type="NCBI Taxonomy" id="157069"/>
    <lineage>
        <taxon>Eukaryota</taxon>
        <taxon>Metazoa</taxon>
        <taxon>Spiralia</taxon>
        <taxon>Lophotrochozoa</taxon>
        <taxon>Platyhelminthes</taxon>
        <taxon>Trematoda</taxon>
        <taxon>Digenea</taxon>
        <taxon>Strigeidida</taxon>
        <taxon>Schistosomatoidea</taxon>
        <taxon>Schistosomatidae</taxon>
        <taxon>Trichobilharzia</taxon>
    </lineage>
</organism>
<dbReference type="PANTHER" id="PTHR10358">
    <property type="entry name" value="ENDOSULFINE"/>
    <property type="match status" value="1"/>
</dbReference>
<evidence type="ECO:0000256" key="4">
    <source>
        <dbReference type="RuleBase" id="RU363120"/>
    </source>
</evidence>
<evidence type="ECO:0000313" key="5">
    <source>
        <dbReference type="Proteomes" id="UP000050795"/>
    </source>
</evidence>
<dbReference type="Proteomes" id="UP000050795">
    <property type="component" value="Unassembled WGS sequence"/>
</dbReference>
<dbReference type="InterPro" id="IPR006760">
    <property type="entry name" value="Endosulphine"/>
</dbReference>
<protein>
    <recommendedName>
        <fullName evidence="7">Alpha-endosulfine</fullName>
    </recommendedName>
</protein>
<sequence>MSSAGDVGENELLKQESEKLRAKYPGLVNNASSLLHRRLSKNVKYFDSGDYNMAKSKPVEKTSLPLANLDSPTGDTIPTVDNISILRNKSFSLHGTVTTNSSTTVSTTTSTAATVTTQPKTTTCRYVTVPARTQVAK</sequence>
<keyword evidence="5" id="KW-1185">Reference proteome</keyword>
<dbReference type="GO" id="GO:0005737">
    <property type="term" value="C:cytoplasm"/>
    <property type="evidence" value="ECO:0007669"/>
    <property type="project" value="UniProtKB-SubCell"/>
</dbReference>
<dbReference type="GO" id="GO:0004864">
    <property type="term" value="F:protein phosphatase inhibitor activity"/>
    <property type="evidence" value="ECO:0007669"/>
    <property type="project" value="UniProtKB-KW"/>
</dbReference>
<evidence type="ECO:0000256" key="3">
    <source>
        <dbReference type="ARBA" id="ARBA00023272"/>
    </source>
</evidence>
<keyword evidence="3 4" id="KW-0650">Protein phosphatase inhibitor</keyword>
<dbReference type="GO" id="GO:0051301">
    <property type="term" value="P:cell division"/>
    <property type="evidence" value="ECO:0007669"/>
    <property type="project" value="UniProtKB-KW"/>
</dbReference>
<keyword evidence="2 4" id="KW-0498">Mitosis</keyword>
<proteinExistence type="inferred from homology"/>
<name>A0AA85K413_TRIRE</name>
<evidence type="ECO:0008006" key="7">
    <source>
        <dbReference type="Google" id="ProtNLM"/>
    </source>
</evidence>
<dbReference type="PANTHER" id="PTHR10358:SF6">
    <property type="entry name" value="ENDOSULFINE, ISOFORM A"/>
    <property type="match status" value="1"/>
</dbReference>
<evidence type="ECO:0000256" key="1">
    <source>
        <dbReference type="ARBA" id="ARBA00010520"/>
    </source>
</evidence>
<evidence type="ECO:0000256" key="2">
    <source>
        <dbReference type="ARBA" id="ARBA00022776"/>
    </source>
</evidence>
<reference evidence="6" key="2">
    <citation type="submission" date="2023-11" db="UniProtKB">
        <authorList>
            <consortium name="WormBaseParasite"/>
        </authorList>
    </citation>
    <scope>IDENTIFICATION</scope>
</reference>
<keyword evidence="4" id="KW-0132">Cell division</keyword>
<comment type="similarity">
    <text evidence="1 4">Belongs to the endosulfine family.</text>
</comment>
<comment type="function">
    <text evidence="4">Protein phosphatase inhibitor that specifically inhibits protein phosphatase 2A (PP2A) during mitosis.</text>
</comment>